<accession>A0A399RJN6</accession>
<evidence type="ECO:0000256" key="1">
    <source>
        <dbReference type="ARBA" id="ARBA00022676"/>
    </source>
</evidence>
<sequence>LAGLPTATVLAGELALDAFAGIIAAADLVISADTGAAHLATAYGIPSVVIFGPAPPEEWGPPASGPHIVLTDASQRLGDTFSAIPDPALLAITPAHVLEAARSLDGHRVIRPLTGEPRD</sequence>
<dbReference type="GO" id="GO:0009244">
    <property type="term" value="P:lipopolysaccharide core region biosynthetic process"/>
    <property type="evidence" value="ECO:0007669"/>
    <property type="project" value="TreeGrafter"/>
</dbReference>
<evidence type="ECO:0000313" key="3">
    <source>
        <dbReference type="EMBL" id="RIJ29939.1"/>
    </source>
</evidence>
<keyword evidence="2 3" id="KW-0808">Transferase</keyword>
<dbReference type="PANTHER" id="PTHR30160">
    <property type="entry name" value="TETRAACYLDISACCHARIDE 4'-KINASE-RELATED"/>
    <property type="match status" value="1"/>
</dbReference>
<dbReference type="InterPro" id="IPR051199">
    <property type="entry name" value="LPS_LOS_Heptosyltrfase"/>
</dbReference>
<organism evidence="3 4">
    <name type="scientific">Clavibacter michiganensis subsp. insidiosus</name>
    <dbReference type="NCBI Taxonomy" id="33014"/>
    <lineage>
        <taxon>Bacteria</taxon>
        <taxon>Bacillati</taxon>
        <taxon>Actinomycetota</taxon>
        <taxon>Actinomycetes</taxon>
        <taxon>Micrococcales</taxon>
        <taxon>Microbacteriaceae</taxon>
        <taxon>Clavibacter</taxon>
    </lineage>
</organism>
<dbReference type="EMBL" id="QWEA01000370">
    <property type="protein sequence ID" value="RIJ29939.1"/>
    <property type="molecule type" value="Genomic_DNA"/>
</dbReference>
<dbReference type="Pfam" id="PF01075">
    <property type="entry name" value="Glyco_transf_9"/>
    <property type="match status" value="1"/>
</dbReference>
<keyword evidence="1" id="KW-0328">Glycosyltransferase</keyword>
<dbReference type="GO" id="GO:0005829">
    <property type="term" value="C:cytosol"/>
    <property type="evidence" value="ECO:0007669"/>
    <property type="project" value="TreeGrafter"/>
</dbReference>
<dbReference type="Gene3D" id="3.40.50.2000">
    <property type="entry name" value="Glycogen Phosphorylase B"/>
    <property type="match status" value="1"/>
</dbReference>
<comment type="caution">
    <text evidence="3">The sequence shown here is derived from an EMBL/GenBank/DDBJ whole genome shotgun (WGS) entry which is preliminary data.</text>
</comment>
<name>A0A399RJN6_9MICO</name>
<protein>
    <submittedName>
        <fullName evidence="3">Glycosyltransferase family 9 protein</fullName>
    </submittedName>
</protein>
<dbReference type="PANTHER" id="PTHR30160:SF1">
    <property type="entry name" value="LIPOPOLYSACCHARIDE 1,2-N-ACETYLGLUCOSAMINETRANSFERASE-RELATED"/>
    <property type="match status" value="1"/>
</dbReference>
<dbReference type="GO" id="GO:0008713">
    <property type="term" value="F:ADP-heptose-lipopolysaccharide heptosyltransferase activity"/>
    <property type="evidence" value="ECO:0007669"/>
    <property type="project" value="TreeGrafter"/>
</dbReference>
<gene>
    <name evidence="3" type="ORF">DZF93_09865</name>
</gene>
<proteinExistence type="predicted"/>
<evidence type="ECO:0000313" key="4">
    <source>
        <dbReference type="Proteomes" id="UP000266634"/>
    </source>
</evidence>
<evidence type="ECO:0000256" key="2">
    <source>
        <dbReference type="ARBA" id="ARBA00022679"/>
    </source>
</evidence>
<reference evidence="3 4" key="1">
    <citation type="submission" date="2018-08" db="EMBL/GenBank/DDBJ databases">
        <title>Genome Sequence of Clavibacter michiganensis Subspecies type strains, and the Atypical Peach-Colored Strains Isolated from Tomato.</title>
        <authorList>
            <person name="Osdaghi E."/>
            <person name="Portier P."/>
            <person name="Briand M."/>
            <person name="Jacques M.-A."/>
        </authorList>
    </citation>
    <scope>NUCLEOTIDE SEQUENCE [LARGE SCALE GENOMIC DNA]</scope>
    <source>
        <strain evidence="3 4">CFBP 6488</strain>
    </source>
</reference>
<dbReference type="Proteomes" id="UP000266634">
    <property type="component" value="Unassembled WGS sequence"/>
</dbReference>
<dbReference type="AlphaFoldDB" id="A0A399RJN6"/>
<feature type="non-terminal residue" evidence="3">
    <location>
        <position position="1"/>
    </location>
</feature>
<dbReference type="SUPFAM" id="SSF53756">
    <property type="entry name" value="UDP-Glycosyltransferase/glycogen phosphorylase"/>
    <property type="match status" value="1"/>
</dbReference>
<dbReference type="InterPro" id="IPR002201">
    <property type="entry name" value="Glyco_trans_9"/>
</dbReference>